<dbReference type="Pfam" id="PF14106">
    <property type="entry name" value="DUF4279"/>
    <property type="match status" value="1"/>
</dbReference>
<sequence>MESEKTCVMVDFWIVGDKFDIDQVSLQLGLTPTETRRKEDFKIPEFAETEWCISTGYEESQNVMIQFQKIMDLLKEKEIAINSILTENNLKCGFGIVAKIYDSESPLMEFSRACIQFAAKINAEINFDIYPY</sequence>
<evidence type="ECO:0000313" key="1">
    <source>
        <dbReference type="EMBL" id="QNK40513.1"/>
    </source>
</evidence>
<dbReference type="KEGG" id="cfem:HCR03_18020"/>
<proteinExistence type="predicted"/>
<dbReference type="AlphaFoldDB" id="A0A7G8TA72"/>
<evidence type="ECO:0000313" key="2">
    <source>
        <dbReference type="Proteomes" id="UP000515909"/>
    </source>
</evidence>
<gene>
    <name evidence="1" type="ORF">HCR03_18020</name>
</gene>
<dbReference type="RefSeq" id="WP_187035764.1">
    <property type="nucleotide sequence ID" value="NZ_CP060286.1"/>
</dbReference>
<dbReference type="Proteomes" id="UP000515909">
    <property type="component" value="Chromosome"/>
</dbReference>
<name>A0A7G8TA72_9FIRM</name>
<protein>
    <submittedName>
        <fullName evidence="1">DUF4279 domain-containing protein</fullName>
    </submittedName>
</protein>
<accession>A0A7G8TA72</accession>
<dbReference type="EMBL" id="CP060286">
    <property type="protein sequence ID" value="QNK40513.1"/>
    <property type="molecule type" value="Genomic_DNA"/>
</dbReference>
<reference evidence="1 2" key="1">
    <citation type="submission" date="2020-08" db="EMBL/GenBank/DDBJ databases">
        <title>The isolate Caproiciproducens sp. 7D4C2 produces n-caproate at mildly acidic conditions from hexoses: genome and rBOX comparison with related strains and chain-elongating bacteria.</title>
        <authorList>
            <person name="Esquivel-Elizondo S."/>
            <person name="Bagci C."/>
            <person name="Temovska M."/>
            <person name="Jeon B.S."/>
            <person name="Bessarab I."/>
            <person name="Williams R.B.H."/>
            <person name="Huson D.H."/>
            <person name="Angenent L.T."/>
        </authorList>
    </citation>
    <scope>NUCLEOTIDE SEQUENCE [LARGE SCALE GENOMIC DNA]</scope>
    <source>
        <strain evidence="1 2">7D4C2</strain>
    </source>
</reference>
<dbReference type="InterPro" id="IPR025459">
    <property type="entry name" value="DUF4279"/>
</dbReference>
<organism evidence="1 2">
    <name type="scientific">Caproicibacter fermentans</name>
    <dbReference type="NCBI Taxonomy" id="2576756"/>
    <lineage>
        <taxon>Bacteria</taxon>
        <taxon>Bacillati</taxon>
        <taxon>Bacillota</taxon>
        <taxon>Clostridia</taxon>
        <taxon>Eubacteriales</taxon>
        <taxon>Acutalibacteraceae</taxon>
        <taxon>Caproicibacter</taxon>
    </lineage>
</organism>